<keyword evidence="2" id="KW-1185">Reference proteome</keyword>
<accession>A0ABM4C4J6</accession>
<dbReference type="RefSeq" id="XP_065656488.1">
    <property type="nucleotide sequence ID" value="XM_065800416.1"/>
</dbReference>
<dbReference type="InterPro" id="IPR035940">
    <property type="entry name" value="CAP_sf"/>
</dbReference>
<dbReference type="SMART" id="SM00198">
    <property type="entry name" value="SCP"/>
    <property type="match status" value="1"/>
</dbReference>
<dbReference type="InterPro" id="IPR014044">
    <property type="entry name" value="CAP_dom"/>
</dbReference>
<protein>
    <submittedName>
        <fullName evidence="3">Golgi-associated plant pathogenesis-related protein 1</fullName>
    </submittedName>
</protein>
<evidence type="ECO:0000313" key="2">
    <source>
        <dbReference type="Proteomes" id="UP001652625"/>
    </source>
</evidence>
<dbReference type="Proteomes" id="UP001652625">
    <property type="component" value="Chromosome 06"/>
</dbReference>
<dbReference type="Pfam" id="PF00188">
    <property type="entry name" value="CAP"/>
    <property type="match status" value="1"/>
</dbReference>
<dbReference type="PROSITE" id="PS01009">
    <property type="entry name" value="CRISP_1"/>
    <property type="match status" value="1"/>
</dbReference>
<gene>
    <name evidence="3" type="primary">LOC100204650</name>
</gene>
<dbReference type="PRINTS" id="PR00837">
    <property type="entry name" value="V5TPXLIKE"/>
</dbReference>
<dbReference type="Gene3D" id="3.40.33.10">
    <property type="entry name" value="CAP"/>
    <property type="match status" value="1"/>
</dbReference>
<evidence type="ECO:0000259" key="1">
    <source>
        <dbReference type="SMART" id="SM00198"/>
    </source>
</evidence>
<dbReference type="CDD" id="cd05382">
    <property type="entry name" value="CAP_GAPR1-like"/>
    <property type="match status" value="1"/>
</dbReference>
<organism evidence="2 3">
    <name type="scientific">Hydra vulgaris</name>
    <name type="common">Hydra</name>
    <name type="synonym">Hydra attenuata</name>
    <dbReference type="NCBI Taxonomy" id="6087"/>
    <lineage>
        <taxon>Eukaryota</taxon>
        <taxon>Metazoa</taxon>
        <taxon>Cnidaria</taxon>
        <taxon>Hydrozoa</taxon>
        <taxon>Hydroidolina</taxon>
        <taxon>Anthoathecata</taxon>
        <taxon>Aplanulata</taxon>
        <taxon>Hydridae</taxon>
        <taxon>Hydra</taxon>
    </lineage>
</organism>
<dbReference type="InterPro" id="IPR034113">
    <property type="entry name" value="SCP_GAPR1-like"/>
</dbReference>
<reference evidence="3" key="1">
    <citation type="submission" date="2025-08" db="UniProtKB">
        <authorList>
            <consortium name="RefSeq"/>
        </authorList>
    </citation>
    <scope>IDENTIFICATION</scope>
</reference>
<evidence type="ECO:0000313" key="3">
    <source>
        <dbReference type="RefSeq" id="XP_065656488.1"/>
    </source>
</evidence>
<dbReference type="PANTHER" id="PTHR10334">
    <property type="entry name" value="CYSTEINE-RICH SECRETORY PROTEIN-RELATED"/>
    <property type="match status" value="1"/>
</dbReference>
<proteinExistence type="predicted"/>
<name>A0ABM4C4J6_HYDVU</name>
<sequence length="183" mass="20340">MCAFLFEKAAEMYTTSFVALFFVLQVSGQNTNFVLIKNQDVECLNKHNELRSKHQDTGNLELDATVTASAQKHAEYLASTGTFTHSKNSPYGENLYMISGGPAEGVCVKASASWYNEISKYNFKRPGFSMNTGHFTQVVWKESKKVGFGIAKHKNGKVIVVAQYLPRGNMMGAFPKNVLPLKQ</sequence>
<dbReference type="GeneID" id="100204650"/>
<feature type="domain" description="SCP" evidence="1">
    <location>
        <begin position="38"/>
        <end position="172"/>
    </location>
</feature>
<dbReference type="InterPro" id="IPR018244">
    <property type="entry name" value="Allrgn_V5/Tpx1_CS"/>
</dbReference>
<dbReference type="SUPFAM" id="SSF55797">
    <property type="entry name" value="PR-1-like"/>
    <property type="match status" value="1"/>
</dbReference>
<dbReference type="InterPro" id="IPR001283">
    <property type="entry name" value="CRISP-related"/>
</dbReference>